<dbReference type="EMBL" id="LAYY01000032">
    <property type="protein sequence ID" value="KKK36389.1"/>
    <property type="molecule type" value="Genomic_DNA"/>
</dbReference>
<evidence type="ECO:0000313" key="2">
    <source>
        <dbReference type="EMBL" id="KKK36389.1"/>
    </source>
</evidence>
<dbReference type="InterPro" id="IPR023378">
    <property type="entry name" value="YheA/YmcA-like_dom_sf"/>
</dbReference>
<comment type="similarity">
    <text evidence="1">Belongs to the UPF0342 family.</text>
</comment>
<dbReference type="OrthoDB" id="9811402at2"/>
<name>A0A0M2SP92_9BACI</name>
<dbReference type="HAMAP" id="MF_01526">
    <property type="entry name" value="UPF0342"/>
    <property type="match status" value="1"/>
</dbReference>
<dbReference type="Proteomes" id="UP000034166">
    <property type="component" value="Unassembled WGS sequence"/>
</dbReference>
<proteinExistence type="inferred from homology"/>
<keyword evidence="3" id="KW-1185">Reference proteome</keyword>
<dbReference type="Pfam" id="PF06133">
    <property type="entry name" value="Com_YlbF"/>
    <property type="match status" value="1"/>
</dbReference>
<comment type="caution">
    <text evidence="2">The sequence shown here is derived from an EMBL/GenBank/DDBJ whole genome shotgun (WGS) entry which is preliminary data.</text>
</comment>
<dbReference type="RefSeq" id="WP_046525464.1">
    <property type="nucleotide sequence ID" value="NZ_LAYY01000032.1"/>
</dbReference>
<accession>A0A0M2SP92</accession>
<dbReference type="SUPFAM" id="SSF158622">
    <property type="entry name" value="YheA/YmcA-like"/>
    <property type="match status" value="1"/>
</dbReference>
<dbReference type="PATRIC" id="fig|1408103.3.peg.4340"/>
<protein>
    <recommendedName>
        <fullName evidence="1">UPF0342 protein WQ57_19610</fullName>
    </recommendedName>
</protein>
<dbReference type="AlphaFoldDB" id="A0A0M2SP92"/>
<dbReference type="Gene3D" id="1.20.1500.10">
    <property type="entry name" value="YheA/YmcA-like"/>
    <property type="match status" value="1"/>
</dbReference>
<organism evidence="2 3">
    <name type="scientific">Mesobacillus campisalis</name>
    <dbReference type="NCBI Taxonomy" id="1408103"/>
    <lineage>
        <taxon>Bacteria</taxon>
        <taxon>Bacillati</taxon>
        <taxon>Bacillota</taxon>
        <taxon>Bacilli</taxon>
        <taxon>Bacillales</taxon>
        <taxon>Bacillaceae</taxon>
        <taxon>Mesobacillus</taxon>
    </lineage>
</organism>
<sequence length="132" mass="15485">MNRELFNIANQLENALRNSSEFIHLLNQYEEVNANPSSKNLFKTFNQMQMNLYQKQMQGQEVTQQEADTLQKLTARIQQDEKITGLMEADFHLNTLVMDINKMILKPVEELYAHSQGGNTESFHRGQNIRYY</sequence>
<evidence type="ECO:0000313" key="3">
    <source>
        <dbReference type="Proteomes" id="UP000034166"/>
    </source>
</evidence>
<gene>
    <name evidence="2" type="ORF">WQ57_19610</name>
</gene>
<reference evidence="2 3" key="1">
    <citation type="submission" date="2015-04" db="EMBL/GenBank/DDBJ databases">
        <title>Taxonomic description and genome sequence of Bacillus campisalis sp. nov., a novel member of the genus Bacillus isolated from solar saltern.</title>
        <authorList>
            <person name="Mathan Kumar R."/>
            <person name="Kaur G."/>
            <person name="Kumar A."/>
            <person name="Singh N.K."/>
            <person name="Kaur N."/>
            <person name="Kumar N."/>
            <person name="Mayilraj S."/>
        </authorList>
    </citation>
    <scope>NUCLEOTIDE SEQUENCE [LARGE SCALE GENOMIC DNA]</scope>
    <source>
        <strain evidence="2 3">SA2-6</strain>
    </source>
</reference>
<evidence type="ECO:0000256" key="1">
    <source>
        <dbReference type="HAMAP-Rule" id="MF_01526"/>
    </source>
</evidence>
<dbReference type="InterPro" id="IPR010368">
    <property type="entry name" value="Com_YlbF"/>
</dbReference>